<dbReference type="InterPro" id="IPR054416">
    <property type="entry name" value="GST_UstS-like_C"/>
</dbReference>
<evidence type="ECO:0000313" key="4">
    <source>
        <dbReference type="Proteomes" id="UP000008493"/>
    </source>
</evidence>
<accession>K5VPI3</accession>
<dbReference type="InterPro" id="IPR036249">
    <property type="entry name" value="Thioredoxin-like_sf"/>
</dbReference>
<protein>
    <recommendedName>
        <fullName evidence="2">GST N-terminal domain-containing protein</fullName>
    </recommendedName>
</protein>
<dbReference type="Gene3D" id="3.40.30.10">
    <property type="entry name" value="Glutaredoxin"/>
    <property type="match status" value="1"/>
</dbReference>
<sequence length="246" mass="27689">MITFYDIAAKPPIKTLSANTWKTRFVLNYKKLPYNTVYLLFADIQKEFIRVGIPSREVPGSGTVYTCPSILDHSNNTPVTESFEIALYLDKTYPDTPKVIPPGTEALQASFHERLNGVMGPLFPFLLPLIPTVLHPGSSEYFSQSREKAFGKPLADMEPKGEERVKAWKQVQAAFDTLHGWLNKSPGPYFMGESATFADFVLGGLLFTLELAFGENSQEWKDIMTWNNGEWAAYKKSLEQYAATDN</sequence>
<dbReference type="Gene3D" id="1.20.1050.10">
    <property type="match status" value="1"/>
</dbReference>
<keyword evidence="4" id="KW-1185">Reference proteome</keyword>
<dbReference type="Proteomes" id="UP000008493">
    <property type="component" value="Unassembled WGS sequence"/>
</dbReference>
<name>K5VPI3_AGABU</name>
<organism evidence="3 4">
    <name type="scientific">Agaricus bisporus var. burnettii (strain JB137-S8 / ATCC MYA-4627 / FGSC 10392)</name>
    <name type="common">White button mushroom</name>
    <dbReference type="NCBI Taxonomy" id="597362"/>
    <lineage>
        <taxon>Eukaryota</taxon>
        <taxon>Fungi</taxon>
        <taxon>Dikarya</taxon>
        <taxon>Basidiomycota</taxon>
        <taxon>Agaricomycotina</taxon>
        <taxon>Agaricomycetes</taxon>
        <taxon>Agaricomycetidae</taxon>
        <taxon>Agaricales</taxon>
        <taxon>Agaricineae</taxon>
        <taxon>Agaricaceae</taxon>
        <taxon>Agaricus</taxon>
    </lineage>
</organism>
<dbReference type="InterPro" id="IPR004045">
    <property type="entry name" value="Glutathione_S-Trfase_N"/>
</dbReference>
<feature type="domain" description="GST N-terminal" evidence="2">
    <location>
        <begin position="7"/>
        <end position="97"/>
    </location>
</feature>
<dbReference type="InterPro" id="IPR036282">
    <property type="entry name" value="Glutathione-S-Trfase_C_sf"/>
</dbReference>
<dbReference type="Pfam" id="PF22041">
    <property type="entry name" value="GST_C_7"/>
    <property type="match status" value="1"/>
</dbReference>
<dbReference type="Pfam" id="PF13409">
    <property type="entry name" value="GST_N_2"/>
    <property type="match status" value="1"/>
</dbReference>
<dbReference type="PROSITE" id="PS50404">
    <property type="entry name" value="GST_NTER"/>
    <property type="match status" value="1"/>
</dbReference>
<dbReference type="SUPFAM" id="SSF47616">
    <property type="entry name" value="GST C-terminal domain-like"/>
    <property type="match status" value="1"/>
</dbReference>
<dbReference type="SUPFAM" id="SSF52833">
    <property type="entry name" value="Thioredoxin-like"/>
    <property type="match status" value="1"/>
</dbReference>
<dbReference type="EMBL" id="JH971403">
    <property type="protein sequence ID" value="EKM76384.1"/>
    <property type="molecule type" value="Genomic_DNA"/>
</dbReference>
<dbReference type="AlphaFoldDB" id="K5VPI3"/>
<dbReference type="GeneID" id="18824905"/>
<evidence type="ECO:0000256" key="1">
    <source>
        <dbReference type="ARBA" id="ARBA00007409"/>
    </source>
</evidence>
<dbReference type="OrthoDB" id="4951845at2759"/>
<comment type="similarity">
    <text evidence="1">Belongs to the GST superfamily.</text>
</comment>
<proteinExistence type="inferred from homology"/>
<gene>
    <name evidence="3" type="ORF">AGABI1DRAFT_115923</name>
</gene>
<dbReference type="HOGENOM" id="CLU_011226_4_0_1"/>
<dbReference type="KEGG" id="abp:AGABI1DRAFT115923"/>
<dbReference type="RefSeq" id="XP_007333098.1">
    <property type="nucleotide sequence ID" value="XM_007333036.1"/>
</dbReference>
<reference evidence="4" key="1">
    <citation type="journal article" date="2012" name="Proc. Natl. Acad. Sci. U.S.A.">
        <title>Genome sequence of the button mushroom Agaricus bisporus reveals mechanisms governing adaptation to a humic-rich ecological niche.</title>
        <authorList>
            <person name="Morin E."/>
            <person name="Kohler A."/>
            <person name="Baker A.R."/>
            <person name="Foulongne-Oriol M."/>
            <person name="Lombard V."/>
            <person name="Nagy L.G."/>
            <person name="Ohm R.A."/>
            <person name="Patyshakuliyeva A."/>
            <person name="Brun A."/>
            <person name="Aerts A.L."/>
            <person name="Bailey A.M."/>
            <person name="Billette C."/>
            <person name="Coutinho P.M."/>
            <person name="Deakin G."/>
            <person name="Doddapaneni H."/>
            <person name="Floudas D."/>
            <person name="Grimwood J."/>
            <person name="Hilden K."/>
            <person name="Kuees U."/>
            <person name="LaButti K.M."/>
            <person name="Lapidus A."/>
            <person name="Lindquist E.A."/>
            <person name="Lucas S.M."/>
            <person name="Murat C."/>
            <person name="Riley R.W."/>
            <person name="Salamov A.A."/>
            <person name="Schmutz J."/>
            <person name="Subramanian V."/>
            <person name="Woesten H.A.B."/>
            <person name="Xu J."/>
            <person name="Eastwood D.C."/>
            <person name="Foster G.D."/>
            <person name="Sonnenberg A.S."/>
            <person name="Cullen D."/>
            <person name="de Vries R.P."/>
            <person name="Lundell T."/>
            <person name="Hibbett D.S."/>
            <person name="Henrissat B."/>
            <person name="Burton K.S."/>
            <person name="Kerrigan R.W."/>
            <person name="Challen M.P."/>
            <person name="Grigoriev I.V."/>
            <person name="Martin F."/>
        </authorList>
    </citation>
    <scope>NUCLEOTIDE SEQUENCE [LARGE SCALE GENOMIC DNA]</scope>
    <source>
        <strain evidence="4">JB137-S8 / ATCC MYA-4627 / FGSC 10392</strain>
    </source>
</reference>
<dbReference type="InParanoid" id="K5VPI3"/>
<evidence type="ECO:0000259" key="2">
    <source>
        <dbReference type="PROSITE" id="PS50404"/>
    </source>
</evidence>
<dbReference type="PANTHER" id="PTHR44051:SF8">
    <property type="entry name" value="GLUTATHIONE S-TRANSFERASE GSTA"/>
    <property type="match status" value="1"/>
</dbReference>
<evidence type="ECO:0000313" key="3">
    <source>
        <dbReference type="EMBL" id="EKM76384.1"/>
    </source>
</evidence>
<dbReference type="PANTHER" id="PTHR44051">
    <property type="entry name" value="GLUTATHIONE S-TRANSFERASE-RELATED"/>
    <property type="match status" value="1"/>
</dbReference>
<dbReference type="eggNOG" id="ENOG502QQN3">
    <property type="taxonomic scope" value="Eukaryota"/>
</dbReference>
<dbReference type="OMA" id="DSEPIAM"/>